<dbReference type="RefSeq" id="WP_091469972.1">
    <property type="nucleotide sequence ID" value="NZ_FOEI01000009.1"/>
</dbReference>
<dbReference type="OrthoDB" id="862563at2"/>
<evidence type="ECO:0000313" key="4">
    <source>
        <dbReference type="EMBL" id="SEQ19501.1"/>
    </source>
</evidence>
<sequence length="112" mass="12399">MNKNYIFSVLLFLTFSLTAFAQEGKSGGATKSQEQTIEGLSLYPNPNNIGKVFITSKLNLDKKVEIFDVLGKKVIDVTLYTKELNISNLNPGVYIIKIKEGDASATRKLIIN</sequence>
<evidence type="ECO:0000313" key="5">
    <source>
        <dbReference type="Proteomes" id="UP000198648"/>
    </source>
</evidence>
<keyword evidence="1 2" id="KW-0732">Signal</keyword>
<name>A0A1H9E1D9_9FLAO</name>
<evidence type="ECO:0000259" key="3">
    <source>
        <dbReference type="Pfam" id="PF18962"/>
    </source>
</evidence>
<dbReference type="InterPro" id="IPR026444">
    <property type="entry name" value="Secre_tail"/>
</dbReference>
<evidence type="ECO:0000256" key="2">
    <source>
        <dbReference type="SAM" id="SignalP"/>
    </source>
</evidence>
<feature type="chain" id="PRO_5011491847" evidence="2">
    <location>
        <begin position="22"/>
        <end position="112"/>
    </location>
</feature>
<organism evidence="4 5">
    <name type="scientific">Flavobacterium urocaniciphilum</name>
    <dbReference type="NCBI Taxonomy" id="1299341"/>
    <lineage>
        <taxon>Bacteria</taxon>
        <taxon>Pseudomonadati</taxon>
        <taxon>Bacteroidota</taxon>
        <taxon>Flavobacteriia</taxon>
        <taxon>Flavobacteriales</taxon>
        <taxon>Flavobacteriaceae</taxon>
        <taxon>Flavobacterium</taxon>
    </lineage>
</organism>
<accession>A0A1H9E1D9</accession>
<dbReference type="Proteomes" id="UP000198648">
    <property type="component" value="Unassembled WGS sequence"/>
</dbReference>
<dbReference type="Pfam" id="PF18962">
    <property type="entry name" value="Por_Secre_tail"/>
    <property type="match status" value="1"/>
</dbReference>
<protein>
    <submittedName>
        <fullName evidence="4">Por secretion system C-terminal sorting domain-containing protein</fullName>
    </submittedName>
</protein>
<dbReference type="NCBIfam" id="TIGR04183">
    <property type="entry name" value="Por_Secre_tail"/>
    <property type="match status" value="1"/>
</dbReference>
<gene>
    <name evidence="4" type="ORF">SAMN05444005_10935</name>
</gene>
<reference evidence="4 5" key="1">
    <citation type="submission" date="2016-10" db="EMBL/GenBank/DDBJ databases">
        <authorList>
            <person name="de Groot N.N."/>
        </authorList>
    </citation>
    <scope>NUCLEOTIDE SEQUENCE [LARGE SCALE GENOMIC DNA]</scope>
    <source>
        <strain evidence="4 5">DSM 27078</strain>
    </source>
</reference>
<dbReference type="AlphaFoldDB" id="A0A1H9E1D9"/>
<feature type="domain" description="Secretion system C-terminal sorting" evidence="3">
    <location>
        <begin position="42"/>
        <end position="111"/>
    </location>
</feature>
<keyword evidence="5" id="KW-1185">Reference proteome</keyword>
<dbReference type="EMBL" id="FOEI01000009">
    <property type="protein sequence ID" value="SEQ19501.1"/>
    <property type="molecule type" value="Genomic_DNA"/>
</dbReference>
<feature type="signal peptide" evidence="2">
    <location>
        <begin position="1"/>
        <end position="21"/>
    </location>
</feature>
<evidence type="ECO:0000256" key="1">
    <source>
        <dbReference type="ARBA" id="ARBA00022729"/>
    </source>
</evidence>
<proteinExistence type="predicted"/>
<dbReference type="STRING" id="1299341.SAMN05444005_10935"/>